<dbReference type="EMBL" id="NBIM01000001">
    <property type="protein sequence ID" value="OXY82266.1"/>
    <property type="molecule type" value="Genomic_DNA"/>
</dbReference>
<feature type="transmembrane region" description="Helical" evidence="7">
    <location>
        <begin position="141"/>
        <end position="162"/>
    </location>
</feature>
<sequence length="429" mass="45989">MTVTTVFIGFFAMLGMLLLGVPIAVAMALIGVIGGIMVFDWTFMDSIGAVVWSVHNEALLTAIPLFILLGELLLRSGIADKMFLSMAAWLGRLPGGLLHTNIGSCALFAATSGSSVATAATIGTVALPSLQERKYCMRQSLGSLAAGGTLGILIPPSVNMLIYGSLTNNSIGKLFMAGLIPGVMLSLLFMVYIAFANRGQGSVREEKLSLSEKLRLSRHLIPPAVVFGIVMGSIYSGLATATESAALGVMTALWFAWRSGKLSLTFLQECFVQTARITGMILLIITAAFVLNLTISLTGVVDELTAWVTSFGLSVTGLLLILILFYLALGMFMDVLSMQVLTIPITYPIVTALGVDPIWYGVFVVLMCELALITPPVGMNLFVVQSVRKDGGNISDVMWGVVPFILIMMLFTFSLMMFPEIALWLPNLM</sequence>
<evidence type="ECO:0000256" key="3">
    <source>
        <dbReference type="ARBA" id="ARBA00022519"/>
    </source>
</evidence>
<keyword evidence="3 7" id="KW-0997">Cell inner membrane</keyword>
<feature type="transmembrane region" description="Helical" evidence="7">
    <location>
        <begin position="58"/>
        <end position="74"/>
    </location>
</feature>
<dbReference type="PIRSF" id="PIRSF006066">
    <property type="entry name" value="HI0050"/>
    <property type="match status" value="1"/>
</dbReference>
<evidence type="ECO:0000256" key="6">
    <source>
        <dbReference type="ARBA" id="ARBA00023136"/>
    </source>
</evidence>
<keyword evidence="5 7" id="KW-1133">Transmembrane helix</keyword>
<dbReference type="Pfam" id="PF06808">
    <property type="entry name" value="DctM"/>
    <property type="match status" value="1"/>
</dbReference>
<dbReference type="Proteomes" id="UP000242757">
    <property type="component" value="Unassembled WGS sequence"/>
</dbReference>
<dbReference type="GO" id="GO:0005886">
    <property type="term" value="C:plasma membrane"/>
    <property type="evidence" value="ECO:0007669"/>
    <property type="project" value="UniProtKB-SubCell"/>
</dbReference>
<dbReference type="RefSeq" id="WP_094199045.1">
    <property type="nucleotide sequence ID" value="NZ_NBIM01000001.1"/>
</dbReference>
<keyword evidence="10" id="KW-1185">Reference proteome</keyword>
<feature type="transmembrane region" description="Helical" evidence="7">
    <location>
        <begin position="7"/>
        <end position="38"/>
    </location>
</feature>
<comment type="subunit">
    <text evidence="7">The complex comprises the extracytoplasmic solute receptor protein and the two transmembrane proteins.</text>
</comment>
<protein>
    <recommendedName>
        <fullName evidence="7">TRAP transporter large permease protein</fullName>
    </recommendedName>
</protein>
<feature type="transmembrane region" description="Helical" evidence="7">
    <location>
        <begin position="396"/>
        <end position="418"/>
    </location>
</feature>
<keyword evidence="7" id="KW-0813">Transport</keyword>
<accession>A0A233RFV2</accession>
<feature type="transmembrane region" description="Helical" evidence="7">
    <location>
        <begin position="335"/>
        <end position="353"/>
    </location>
</feature>
<dbReference type="OrthoDB" id="9796052at2"/>
<comment type="similarity">
    <text evidence="7">Belongs to the TRAP transporter large permease family.</text>
</comment>
<gene>
    <name evidence="9" type="ORF">B6S08_01625</name>
</gene>
<evidence type="ECO:0000256" key="2">
    <source>
        <dbReference type="ARBA" id="ARBA00022475"/>
    </source>
</evidence>
<dbReference type="PANTHER" id="PTHR33362">
    <property type="entry name" value="SIALIC ACID TRAP TRANSPORTER PERMEASE PROTEIN SIAT-RELATED"/>
    <property type="match status" value="1"/>
</dbReference>
<keyword evidence="4 7" id="KW-0812">Transmembrane</keyword>
<keyword evidence="6 7" id="KW-0472">Membrane</keyword>
<proteinExistence type="inferred from homology"/>
<keyword evidence="2" id="KW-1003">Cell membrane</keyword>
<feature type="transmembrane region" description="Helical" evidence="7">
    <location>
        <begin position="359"/>
        <end position="384"/>
    </location>
</feature>
<evidence type="ECO:0000256" key="4">
    <source>
        <dbReference type="ARBA" id="ARBA00022692"/>
    </source>
</evidence>
<comment type="subcellular location">
    <subcellularLocation>
        <location evidence="1 7">Cell inner membrane</location>
        <topology evidence="1 7">Multi-pass membrane protein</topology>
    </subcellularLocation>
</comment>
<organism evidence="9 10">
    <name type="scientific">Oceanimonas doudoroffii</name>
    <dbReference type="NCBI Taxonomy" id="84158"/>
    <lineage>
        <taxon>Bacteria</taxon>
        <taxon>Pseudomonadati</taxon>
        <taxon>Pseudomonadota</taxon>
        <taxon>Gammaproteobacteria</taxon>
        <taxon>Aeromonadales</taxon>
        <taxon>Aeromonadaceae</taxon>
        <taxon>Oceanimonas</taxon>
    </lineage>
</organism>
<feature type="transmembrane region" description="Helical" evidence="7">
    <location>
        <begin position="174"/>
        <end position="195"/>
    </location>
</feature>
<evidence type="ECO:0000256" key="7">
    <source>
        <dbReference type="RuleBase" id="RU369079"/>
    </source>
</evidence>
<feature type="transmembrane region" description="Helical" evidence="7">
    <location>
        <begin position="307"/>
        <end position="328"/>
    </location>
</feature>
<dbReference type="PANTHER" id="PTHR33362:SF5">
    <property type="entry name" value="C4-DICARBOXYLATE TRAP TRANSPORTER LARGE PERMEASE PROTEIN DCTM"/>
    <property type="match status" value="1"/>
</dbReference>
<feature type="transmembrane region" description="Helical" evidence="7">
    <location>
        <begin position="216"/>
        <end position="235"/>
    </location>
</feature>
<feature type="transmembrane region" description="Helical" evidence="7">
    <location>
        <begin position="277"/>
        <end position="301"/>
    </location>
</feature>
<dbReference type="NCBIfam" id="TIGR00786">
    <property type="entry name" value="dctM"/>
    <property type="match status" value="1"/>
</dbReference>
<evidence type="ECO:0000259" key="8">
    <source>
        <dbReference type="Pfam" id="PF06808"/>
    </source>
</evidence>
<dbReference type="AlphaFoldDB" id="A0A233RFV2"/>
<evidence type="ECO:0000256" key="1">
    <source>
        <dbReference type="ARBA" id="ARBA00004429"/>
    </source>
</evidence>
<feature type="domain" description="TRAP C4-dicarboxylate transport system permease DctM subunit" evidence="8">
    <location>
        <begin position="11"/>
        <end position="421"/>
    </location>
</feature>
<dbReference type="InterPro" id="IPR010656">
    <property type="entry name" value="DctM"/>
</dbReference>
<dbReference type="InterPro" id="IPR004681">
    <property type="entry name" value="TRAP_DctM"/>
</dbReference>
<evidence type="ECO:0000313" key="10">
    <source>
        <dbReference type="Proteomes" id="UP000242757"/>
    </source>
</evidence>
<name>A0A233RFV2_9GAMM</name>
<dbReference type="GO" id="GO:0022857">
    <property type="term" value="F:transmembrane transporter activity"/>
    <property type="evidence" value="ECO:0007669"/>
    <property type="project" value="UniProtKB-UniRule"/>
</dbReference>
<feature type="transmembrane region" description="Helical" evidence="7">
    <location>
        <begin position="241"/>
        <end position="257"/>
    </location>
</feature>
<reference evidence="9 10" key="1">
    <citation type="submission" date="2017-08" db="EMBL/GenBank/DDBJ databases">
        <title>A Genome Sequence of Oceanimonas doudoroffii ATCC 27123T.</title>
        <authorList>
            <person name="Brennan M.A."/>
            <person name="Maclea K.S."/>
            <person name="Mcclelland W.D."/>
            <person name="Trachtenberg A.M."/>
        </authorList>
    </citation>
    <scope>NUCLEOTIDE SEQUENCE [LARGE SCALE GENOMIC DNA]</scope>
    <source>
        <strain evidence="9 10">ATCC 27123</strain>
    </source>
</reference>
<comment type="caution">
    <text evidence="9">The sequence shown here is derived from an EMBL/GenBank/DDBJ whole genome shotgun (WGS) entry which is preliminary data.</text>
</comment>
<comment type="function">
    <text evidence="7">Part of the tripartite ATP-independent periplasmic (TRAP) transport system.</text>
</comment>
<evidence type="ECO:0000256" key="5">
    <source>
        <dbReference type="ARBA" id="ARBA00022989"/>
    </source>
</evidence>
<evidence type="ECO:0000313" key="9">
    <source>
        <dbReference type="EMBL" id="OXY82266.1"/>
    </source>
</evidence>